<dbReference type="InterPro" id="IPR028978">
    <property type="entry name" value="Chorismate_lyase_/UTRA_dom_sf"/>
</dbReference>
<dbReference type="RefSeq" id="WP_038550557.1">
    <property type="nucleotide sequence ID" value="NZ_CP006850.1"/>
</dbReference>
<dbReference type="Gene3D" id="3.40.1410.10">
    <property type="entry name" value="Chorismate lyase-like"/>
    <property type="match status" value="1"/>
</dbReference>
<dbReference type="SMART" id="SM00866">
    <property type="entry name" value="UTRA"/>
    <property type="match status" value="1"/>
</dbReference>
<evidence type="ECO:0000313" key="6">
    <source>
        <dbReference type="Proteomes" id="UP000019150"/>
    </source>
</evidence>
<dbReference type="InterPro" id="IPR036388">
    <property type="entry name" value="WH-like_DNA-bd_sf"/>
</dbReference>
<dbReference type="OrthoDB" id="120836at2"/>
<dbReference type="Pfam" id="PF00392">
    <property type="entry name" value="GntR"/>
    <property type="match status" value="1"/>
</dbReference>
<dbReference type="SUPFAM" id="SSF46785">
    <property type="entry name" value="Winged helix' DNA-binding domain"/>
    <property type="match status" value="1"/>
</dbReference>
<dbReference type="HOGENOM" id="CLU_063236_8_1_11"/>
<dbReference type="STRING" id="1415166.NONO_c28140"/>
<dbReference type="PANTHER" id="PTHR44846">
    <property type="entry name" value="MANNOSYL-D-GLYCERATE TRANSPORT/METABOLISM SYSTEM REPRESSOR MNGR-RELATED"/>
    <property type="match status" value="1"/>
</dbReference>
<sequence>MAVYDPQHSKLPASRQVANELRRAITSGELAPGDQLPSERALAESHGVARNTAREAIRILAEEGLVTARHGKGVFVRKPQRLLRFGSERYSNRVREETGLSPYRAEAAKQGRAARVECTSITRIAPPDDVASRLSLDPAVDTVVRRENWYYADDEPVQVGVTYIPWSIADGSVLATSAQMGKGSLYARFEDRGHRISRVREEISARMPSPEEVQGLEIPDGVPVVDVLHTGIDQNGKPFEVTHFVMRADSNGLDYNMPVED</sequence>
<proteinExistence type="predicted"/>
<accession>W5TK37</accession>
<dbReference type="Pfam" id="PF07702">
    <property type="entry name" value="UTRA"/>
    <property type="match status" value="1"/>
</dbReference>
<evidence type="ECO:0000313" key="5">
    <source>
        <dbReference type="EMBL" id="AHH17606.1"/>
    </source>
</evidence>
<dbReference type="GO" id="GO:0003700">
    <property type="term" value="F:DNA-binding transcription factor activity"/>
    <property type="evidence" value="ECO:0007669"/>
    <property type="project" value="InterPro"/>
</dbReference>
<feature type="domain" description="HTH gntR-type" evidence="4">
    <location>
        <begin position="11"/>
        <end position="79"/>
    </location>
</feature>
<dbReference type="eggNOG" id="COG2188">
    <property type="taxonomic scope" value="Bacteria"/>
</dbReference>
<keyword evidence="2" id="KW-0238">DNA-binding</keyword>
<dbReference type="GO" id="GO:0045892">
    <property type="term" value="P:negative regulation of DNA-templated transcription"/>
    <property type="evidence" value="ECO:0007669"/>
    <property type="project" value="TreeGrafter"/>
</dbReference>
<gene>
    <name evidence="5" type="ORF">NONO_c28140</name>
</gene>
<dbReference type="AlphaFoldDB" id="W5TK37"/>
<dbReference type="PANTHER" id="PTHR44846:SF17">
    <property type="entry name" value="GNTR-FAMILY TRANSCRIPTIONAL REGULATOR"/>
    <property type="match status" value="1"/>
</dbReference>
<name>W5TK37_9NOCA</name>
<dbReference type="KEGG" id="nno:NONO_c28140"/>
<organism evidence="5 6">
    <name type="scientific">Nocardia nova SH22a</name>
    <dbReference type="NCBI Taxonomy" id="1415166"/>
    <lineage>
        <taxon>Bacteria</taxon>
        <taxon>Bacillati</taxon>
        <taxon>Actinomycetota</taxon>
        <taxon>Actinomycetes</taxon>
        <taxon>Mycobacteriales</taxon>
        <taxon>Nocardiaceae</taxon>
        <taxon>Nocardia</taxon>
    </lineage>
</organism>
<keyword evidence="1" id="KW-0805">Transcription regulation</keyword>
<evidence type="ECO:0000256" key="2">
    <source>
        <dbReference type="ARBA" id="ARBA00023125"/>
    </source>
</evidence>
<evidence type="ECO:0000259" key="4">
    <source>
        <dbReference type="PROSITE" id="PS50949"/>
    </source>
</evidence>
<dbReference type="CDD" id="cd07377">
    <property type="entry name" value="WHTH_GntR"/>
    <property type="match status" value="1"/>
</dbReference>
<dbReference type="Gene3D" id="1.10.10.10">
    <property type="entry name" value="Winged helix-like DNA-binding domain superfamily/Winged helix DNA-binding domain"/>
    <property type="match status" value="1"/>
</dbReference>
<dbReference type="GO" id="GO:0003677">
    <property type="term" value="F:DNA binding"/>
    <property type="evidence" value="ECO:0007669"/>
    <property type="project" value="UniProtKB-KW"/>
</dbReference>
<dbReference type="SMART" id="SM00345">
    <property type="entry name" value="HTH_GNTR"/>
    <property type="match status" value="1"/>
</dbReference>
<keyword evidence="6" id="KW-1185">Reference proteome</keyword>
<keyword evidence="3" id="KW-0804">Transcription</keyword>
<evidence type="ECO:0000256" key="1">
    <source>
        <dbReference type="ARBA" id="ARBA00023015"/>
    </source>
</evidence>
<dbReference type="PATRIC" id="fig|1415166.3.peg.2886"/>
<reference evidence="5 6" key="1">
    <citation type="journal article" date="2014" name="Appl. Environ. Microbiol.">
        <title>Insights into the Microbial Degradation of Rubber and Gutta-Percha by Analysis of the Complete Genome of Nocardia nova SH22a.</title>
        <authorList>
            <person name="Luo Q."/>
            <person name="Hiessl S."/>
            <person name="Poehlein A."/>
            <person name="Daniel R."/>
            <person name="Steinbuchel A."/>
        </authorList>
    </citation>
    <scope>NUCLEOTIDE SEQUENCE [LARGE SCALE GENOMIC DNA]</scope>
    <source>
        <strain evidence="5">SH22a</strain>
    </source>
</reference>
<dbReference type="InterPro" id="IPR000524">
    <property type="entry name" value="Tscrpt_reg_HTH_GntR"/>
</dbReference>
<dbReference type="InterPro" id="IPR050679">
    <property type="entry name" value="Bact_HTH_transcr_reg"/>
</dbReference>
<dbReference type="Proteomes" id="UP000019150">
    <property type="component" value="Chromosome"/>
</dbReference>
<dbReference type="InterPro" id="IPR036390">
    <property type="entry name" value="WH_DNA-bd_sf"/>
</dbReference>
<dbReference type="PROSITE" id="PS50949">
    <property type="entry name" value="HTH_GNTR"/>
    <property type="match status" value="1"/>
</dbReference>
<dbReference type="PRINTS" id="PR00035">
    <property type="entry name" value="HTHGNTR"/>
</dbReference>
<dbReference type="EMBL" id="CP006850">
    <property type="protein sequence ID" value="AHH17606.1"/>
    <property type="molecule type" value="Genomic_DNA"/>
</dbReference>
<evidence type="ECO:0000256" key="3">
    <source>
        <dbReference type="ARBA" id="ARBA00023163"/>
    </source>
</evidence>
<protein>
    <submittedName>
        <fullName evidence="5">Transcriptional regulator, GntR family</fullName>
    </submittedName>
</protein>
<dbReference type="SUPFAM" id="SSF64288">
    <property type="entry name" value="Chorismate lyase-like"/>
    <property type="match status" value="1"/>
</dbReference>
<dbReference type="InterPro" id="IPR011663">
    <property type="entry name" value="UTRA"/>
</dbReference>